<dbReference type="GO" id="GO:0008276">
    <property type="term" value="F:protein methyltransferase activity"/>
    <property type="evidence" value="ECO:0007669"/>
    <property type="project" value="TreeGrafter"/>
</dbReference>
<dbReference type="EMBL" id="SMKS01000017">
    <property type="protein sequence ID" value="TDD06404.1"/>
    <property type="molecule type" value="Genomic_DNA"/>
</dbReference>
<feature type="domain" description="Methyltransferase small" evidence="5">
    <location>
        <begin position="13"/>
        <end position="105"/>
    </location>
</feature>
<keyword evidence="4" id="KW-0949">S-adenosyl-L-methionine</keyword>
<dbReference type="GO" id="GO:0032259">
    <property type="term" value="P:methylation"/>
    <property type="evidence" value="ECO:0007669"/>
    <property type="project" value="UniProtKB-KW"/>
</dbReference>
<evidence type="ECO:0000259" key="5">
    <source>
        <dbReference type="Pfam" id="PF05175"/>
    </source>
</evidence>
<evidence type="ECO:0000313" key="6">
    <source>
        <dbReference type="EMBL" id="TDD06404.1"/>
    </source>
</evidence>
<dbReference type="OrthoDB" id="8746524at2"/>
<dbReference type="GO" id="GO:0008170">
    <property type="term" value="F:N-methyltransferase activity"/>
    <property type="evidence" value="ECO:0007669"/>
    <property type="project" value="UniProtKB-ARBA"/>
</dbReference>
<dbReference type="InterPro" id="IPR052190">
    <property type="entry name" value="Euk-Arch_PrmC-MTase"/>
</dbReference>
<dbReference type="InterPro" id="IPR002052">
    <property type="entry name" value="DNA_methylase_N6_adenine_CS"/>
</dbReference>
<evidence type="ECO:0000313" key="7">
    <source>
        <dbReference type="Proteomes" id="UP000295674"/>
    </source>
</evidence>
<dbReference type="InterPro" id="IPR004557">
    <property type="entry name" value="PrmC-related"/>
</dbReference>
<dbReference type="SUPFAM" id="SSF53335">
    <property type="entry name" value="S-adenosyl-L-methionine-dependent methyltransferases"/>
    <property type="match status" value="1"/>
</dbReference>
<dbReference type="Gene3D" id="3.40.50.150">
    <property type="entry name" value="Vaccinia Virus protein VP39"/>
    <property type="match status" value="1"/>
</dbReference>
<reference evidence="6 7" key="1">
    <citation type="submission" date="2019-03" db="EMBL/GenBank/DDBJ databases">
        <title>Draft genome sequences of novel Actinobacteria.</title>
        <authorList>
            <person name="Sahin N."/>
            <person name="Ay H."/>
            <person name="Saygin H."/>
        </authorList>
    </citation>
    <scope>NUCLEOTIDE SEQUENCE [LARGE SCALE GENOMIC DNA]</scope>
    <source>
        <strain evidence="6 7">16K309</strain>
    </source>
</reference>
<proteinExistence type="inferred from homology"/>
<dbReference type="PANTHER" id="PTHR45875">
    <property type="entry name" value="METHYLTRANSFERASE N6AMT1"/>
    <property type="match status" value="1"/>
</dbReference>
<dbReference type="InterPro" id="IPR007848">
    <property type="entry name" value="Small_mtfrase_dom"/>
</dbReference>
<keyword evidence="2 6" id="KW-0489">Methyltransferase</keyword>
<organism evidence="6 7">
    <name type="scientific">Saccharopolyspora terrae</name>
    <dbReference type="NCBI Taxonomy" id="2530384"/>
    <lineage>
        <taxon>Bacteria</taxon>
        <taxon>Bacillati</taxon>
        <taxon>Actinomycetota</taxon>
        <taxon>Actinomycetes</taxon>
        <taxon>Pseudonocardiales</taxon>
        <taxon>Pseudonocardiaceae</taxon>
        <taxon>Saccharopolyspora</taxon>
    </lineage>
</organism>
<dbReference type="PROSITE" id="PS00092">
    <property type="entry name" value="N6_MTASE"/>
    <property type="match status" value="1"/>
</dbReference>
<dbReference type="Proteomes" id="UP000295674">
    <property type="component" value="Unassembled WGS sequence"/>
</dbReference>
<dbReference type="NCBIfam" id="TIGR00537">
    <property type="entry name" value="hemK_rel_arch"/>
    <property type="match status" value="1"/>
</dbReference>
<evidence type="ECO:0000256" key="2">
    <source>
        <dbReference type="ARBA" id="ARBA00022603"/>
    </source>
</evidence>
<dbReference type="GO" id="GO:0003676">
    <property type="term" value="F:nucleic acid binding"/>
    <property type="evidence" value="ECO:0007669"/>
    <property type="project" value="InterPro"/>
</dbReference>
<accession>A0A4R4VUM3</accession>
<comment type="caution">
    <text evidence="6">The sequence shown here is derived from an EMBL/GenBank/DDBJ whole genome shotgun (WGS) entry which is preliminary data.</text>
</comment>
<dbReference type="AlphaFoldDB" id="A0A4R4VUM3"/>
<name>A0A4R4VUM3_9PSEU</name>
<protein>
    <submittedName>
        <fullName evidence="6">Methyltransferase domain-containing protein</fullName>
    </submittedName>
</protein>
<dbReference type="InterPro" id="IPR029063">
    <property type="entry name" value="SAM-dependent_MTases_sf"/>
</dbReference>
<dbReference type="GO" id="GO:0008757">
    <property type="term" value="F:S-adenosylmethionine-dependent methyltransferase activity"/>
    <property type="evidence" value="ECO:0007669"/>
    <property type="project" value="TreeGrafter"/>
</dbReference>
<dbReference type="PANTHER" id="PTHR45875:SF1">
    <property type="entry name" value="METHYLTRANSFERASE N6AMT1"/>
    <property type="match status" value="1"/>
</dbReference>
<dbReference type="GO" id="GO:0035657">
    <property type="term" value="C:eRF1 methyltransferase complex"/>
    <property type="evidence" value="ECO:0007669"/>
    <property type="project" value="TreeGrafter"/>
</dbReference>
<keyword evidence="7" id="KW-1185">Reference proteome</keyword>
<sequence length="217" mass="23194">MWVLSSPGVYRPQGDTYLLEHVLKRSGVCAGLDVLDVGTGTGALAMVAARCGARSVTAVDVSARAVLTAWVNARIRGLRVEVQRVESLAVLASCRFDLVLSNPPYIPSSVSAPPLRGAARAWDAGHDGRAVLDVLCSVAPGMLRRSGQLLLVQSGLSDVDETVNRLRSSGLAASIVARRCQPFGPVLRQRVRYLEERGLIEVGQRTEELVVVRGVKA</sequence>
<evidence type="ECO:0000256" key="4">
    <source>
        <dbReference type="ARBA" id="ARBA00022691"/>
    </source>
</evidence>
<dbReference type="CDD" id="cd02440">
    <property type="entry name" value="AdoMet_MTases"/>
    <property type="match status" value="1"/>
</dbReference>
<comment type="similarity">
    <text evidence="1">Belongs to the eukaryotic/archaeal PrmC-related family.</text>
</comment>
<gene>
    <name evidence="6" type="ORF">E1181_12900</name>
</gene>
<evidence type="ECO:0000256" key="3">
    <source>
        <dbReference type="ARBA" id="ARBA00022679"/>
    </source>
</evidence>
<dbReference type="Pfam" id="PF05175">
    <property type="entry name" value="MTS"/>
    <property type="match status" value="1"/>
</dbReference>
<keyword evidence="3 6" id="KW-0808">Transferase</keyword>
<evidence type="ECO:0000256" key="1">
    <source>
        <dbReference type="ARBA" id="ARBA00006149"/>
    </source>
</evidence>